<dbReference type="PANTHER" id="PTHR11431">
    <property type="entry name" value="FERRITIN"/>
    <property type="match status" value="1"/>
</dbReference>
<dbReference type="GO" id="GO:0006826">
    <property type="term" value="P:iron ion transport"/>
    <property type="evidence" value="ECO:0007669"/>
    <property type="project" value="InterPro"/>
</dbReference>
<dbReference type="InterPro" id="IPR001519">
    <property type="entry name" value="Ferritin"/>
</dbReference>
<evidence type="ECO:0000256" key="6">
    <source>
        <dbReference type="RuleBase" id="RU361145"/>
    </source>
</evidence>
<dbReference type="GO" id="GO:0008199">
    <property type="term" value="F:ferric iron binding"/>
    <property type="evidence" value="ECO:0007669"/>
    <property type="project" value="InterPro"/>
</dbReference>
<dbReference type="GeneID" id="100357939"/>
<feature type="binding site" evidence="5">
    <location>
        <position position="142"/>
    </location>
    <ligand>
        <name>Fe cation</name>
        <dbReference type="ChEBI" id="CHEBI:24875"/>
        <label>2</label>
    </ligand>
</feature>
<dbReference type="Bgee" id="ENSOCUG00000010797">
    <property type="expression patterns" value="Expressed in testis"/>
</dbReference>
<feature type="binding site" evidence="5">
    <location>
        <position position="63"/>
    </location>
    <ligand>
        <name>Fe cation</name>
        <dbReference type="ChEBI" id="CHEBI:24875"/>
        <label>1</label>
    </ligand>
</feature>
<evidence type="ECO:0000256" key="2">
    <source>
        <dbReference type="ARBA" id="ARBA00022434"/>
    </source>
</evidence>
<dbReference type="HOGENOM" id="CLU_065681_4_0_1"/>
<comment type="similarity">
    <text evidence="1 6">Belongs to the ferritin family.</text>
</comment>
<keyword evidence="9" id="KW-1185">Reference proteome</keyword>
<dbReference type="FunFam" id="1.20.1260.10:FF:000016">
    <property type="entry name" value="Ferritin heavy chain"/>
    <property type="match status" value="1"/>
</dbReference>
<dbReference type="InterPro" id="IPR012347">
    <property type="entry name" value="Ferritin-like"/>
</dbReference>
<dbReference type="GO" id="GO:0006879">
    <property type="term" value="P:intracellular iron ion homeostasis"/>
    <property type="evidence" value="ECO:0007669"/>
    <property type="project" value="UniProtKB-KW"/>
</dbReference>
<dbReference type="EMBL" id="AAGW02040529">
    <property type="status" value="NOT_ANNOTATED_CDS"/>
    <property type="molecule type" value="Genomic_DNA"/>
</dbReference>
<dbReference type="AlphaFoldDB" id="G1TT46"/>
<evidence type="ECO:0000313" key="9">
    <source>
        <dbReference type="Proteomes" id="UP000001811"/>
    </source>
</evidence>
<sequence>MADATPSQVRQNYHPECEAAVNDHIHVQLYASYVALSLAFFFDRDDVALKDFASYFLKRSQIERERAEKMMRMQNKRGGRNVFPRIHKPDHYDKESALEAMESAIFLAKCVNQSLLDLHELATSMGDVHLCYFLETHYMQQQVQDIEELGGYLTNLRKMGAPNVSTVEYLFEKLTLGQGGKEN</sequence>
<dbReference type="Pfam" id="PF00210">
    <property type="entry name" value="Ferritin"/>
    <property type="match status" value="1"/>
</dbReference>
<organism evidence="8 9">
    <name type="scientific">Oryctolagus cuniculus</name>
    <name type="common">Rabbit</name>
    <dbReference type="NCBI Taxonomy" id="9986"/>
    <lineage>
        <taxon>Eukaryota</taxon>
        <taxon>Metazoa</taxon>
        <taxon>Chordata</taxon>
        <taxon>Craniata</taxon>
        <taxon>Vertebrata</taxon>
        <taxon>Euteleostomi</taxon>
        <taxon>Mammalia</taxon>
        <taxon>Eutheria</taxon>
        <taxon>Euarchontoglires</taxon>
        <taxon>Glires</taxon>
        <taxon>Lagomorpha</taxon>
        <taxon>Leporidae</taxon>
        <taxon>Oryctolagus</taxon>
    </lineage>
</organism>
<comment type="function">
    <text evidence="6">Stores iron in a soluble, non-toxic, readily available form. Important for iron homeostasis. Iron is taken up in the ferrous form and deposited as ferric hydroxides after oxidation.</text>
</comment>
<dbReference type="SMR" id="G1TT46"/>
<keyword evidence="3 5" id="KW-0479">Metal-binding</keyword>
<dbReference type="GeneTree" id="ENSGT00950000182841"/>
<dbReference type="InterPro" id="IPR009078">
    <property type="entry name" value="Ferritin-like_SF"/>
</dbReference>
<evidence type="ECO:0000256" key="4">
    <source>
        <dbReference type="ARBA" id="ARBA00023004"/>
    </source>
</evidence>
<dbReference type="STRING" id="9986.ENSOCUP00000020216"/>
<evidence type="ECO:0000256" key="5">
    <source>
        <dbReference type="PIRSR" id="PIRSR601519-1"/>
    </source>
</evidence>
<dbReference type="eggNOG" id="KOG2332">
    <property type="taxonomic scope" value="Eukaryota"/>
</dbReference>
<dbReference type="InParanoid" id="G1TT46"/>
<evidence type="ECO:0000259" key="7">
    <source>
        <dbReference type="PROSITE" id="PS50905"/>
    </source>
</evidence>
<dbReference type="GO" id="GO:0004322">
    <property type="term" value="F:ferroxidase activity"/>
    <property type="evidence" value="ECO:0007669"/>
    <property type="project" value="UniProtKB-ARBA"/>
</dbReference>
<dbReference type="InterPro" id="IPR008331">
    <property type="entry name" value="Ferritin_DPS_dom"/>
</dbReference>
<protein>
    <recommendedName>
        <fullName evidence="6">Ferritin</fullName>
    </recommendedName>
</protein>
<keyword evidence="4 5" id="KW-0408">Iron</keyword>
<evidence type="ECO:0000256" key="3">
    <source>
        <dbReference type="ARBA" id="ARBA00022723"/>
    </source>
</evidence>
<reference evidence="8" key="2">
    <citation type="submission" date="2025-08" db="UniProtKB">
        <authorList>
            <consortium name="Ensembl"/>
        </authorList>
    </citation>
    <scope>IDENTIFICATION</scope>
    <source>
        <strain evidence="8">Thorbecke</strain>
    </source>
</reference>
<feature type="domain" description="Ferritin-like diiron" evidence="7">
    <location>
        <begin position="11"/>
        <end position="160"/>
    </location>
</feature>
<dbReference type="Ensembl" id="ENSOCUT00000010794.3">
    <property type="protein sequence ID" value="ENSOCUP00000020216.2"/>
    <property type="gene ID" value="ENSOCUG00000010797.3"/>
</dbReference>
<dbReference type="CDD" id="cd01056">
    <property type="entry name" value="Euk_Ferritin"/>
    <property type="match status" value="1"/>
</dbReference>
<accession>G1TT46</accession>
<dbReference type="InterPro" id="IPR009040">
    <property type="entry name" value="Ferritin-like_diiron"/>
</dbReference>
<dbReference type="PANTHER" id="PTHR11431:SF97">
    <property type="entry name" value="FERRITIN HEAVY POLYPEPTIDE-LIKE 17-RELATED"/>
    <property type="match status" value="1"/>
</dbReference>
<keyword evidence="2 6" id="KW-0409">Iron storage</keyword>
<dbReference type="KEGG" id="ocu:100357939"/>
<dbReference type="Gene3D" id="1.20.1260.10">
    <property type="match status" value="1"/>
</dbReference>
<evidence type="ECO:0000313" key="8">
    <source>
        <dbReference type="Ensembl" id="ENSOCUP00000020216.2"/>
    </source>
</evidence>
<dbReference type="GO" id="GO:0005737">
    <property type="term" value="C:cytoplasm"/>
    <property type="evidence" value="ECO:0007669"/>
    <property type="project" value="TreeGrafter"/>
</dbReference>
<dbReference type="RefSeq" id="XP_051682966.2">
    <property type="nucleotide sequence ID" value="XM_051827006.2"/>
</dbReference>
<reference evidence="8" key="3">
    <citation type="submission" date="2025-09" db="UniProtKB">
        <authorList>
            <consortium name="Ensembl"/>
        </authorList>
    </citation>
    <scope>IDENTIFICATION</scope>
    <source>
        <strain evidence="8">Thorbecke</strain>
    </source>
</reference>
<reference evidence="8 9" key="1">
    <citation type="journal article" date="2011" name="Nature">
        <title>A high-resolution map of human evolutionary constraint using 29 mammals.</title>
        <authorList>
            <person name="Lindblad-Toh K."/>
            <person name="Garber M."/>
            <person name="Zuk O."/>
            <person name="Lin M.F."/>
            <person name="Parker B.J."/>
            <person name="Washietl S."/>
            <person name="Kheradpour P."/>
            <person name="Ernst J."/>
            <person name="Jordan G."/>
            <person name="Mauceli E."/>
            <person name="Ward L.D."/>
            <person name="Lowe C.B."/>
            <person name="Holloway A.K."/>
            <person name="Clamp M."/>
            <person name="Gnerre S."/>
            <person name="Alfoldi J."/>
            <person name="Beal K."/>
            <person name="Chang J."/>
            <person name="Clawson H."/>
            <person name="Cuff J."/>
            <person name="Di Palma F."/>
            <person name="Fitzgerald S."/>
            <person name="Flicek P."/>
            <person name="Guttman M."/>
            <person name="Hubisz M.J."/>
            <person name="Jaffe D.B."/>
            <person name="Jungreis I."/>
            <person name="Kent W.J."/>
            <person name="Kostka D."/>
            <person name="Lara M."/>
            <person name="Martins A.L."/>
            <person name="Massingham T."/>
            <person name="Moltke I."/>
            <person name="Raney B.J."/>
            <person name="Rasmussen M.D."/>
            <person name="Robinson J."/>
            <person name="Stark A."/>
            <person name="Vilella A.J."/>
            <person name="Wen J."/>
            <person name="Xie X."/>
            <person name="Zody M.C."/>
            <person name="Baldwin J."/>
            <person name="Bloom T."/>
            <person name="Chin C.W."/>
            <person name="Heiman D."/>
            <person name="Nicol R."/>
            <person name="Nusbaum C."/>
            <person name="Young S."/>
            <person name="Wilkinson J."/>
            <person name="Worley K.C."/>
            <person name="Kovar C.L."/>
            <person name="Muzny D.M."/>
            <person name="Gibbs R.A."/>
            <person name="Cree A."/>
            <person name="Dihn H.H."/>
            <person name="Fowler G."/>
            <person name="Jhangiani S."/>
            <person name="Joshi V."/>
            <person name="Lee S."/>
            <person name="Lewis L.R."/>
            <person name="Nazareth L.V."/>
            <person name="Okwuonu G."/>
            <person name="Santibanez J."/>
            <person name="Warren W.C."/>
            <person name="Mardis E.R."/>
            <person name="Weinstock G.M."/>
            <person name="Wilson R.K."/>
            <person name="Delehaunty K."/>
            <person name="Dooling D."/>
            <person name="Fronik C."/>
            <person name="Fulton L."/>
            <person name="Fulton B."/>
            <person name="Graves T."/>
            <person name="Minx P."/>
            <person name="Sodergren E."/>
            <person name="Birney E."/>
            <person name="Margulies E.H."/>
            <person name="Herrero J."/>
            <person name="Green E.D."/>
            <person name="Haussler D."/>
            <person name="Siepel A."/>
            <person name="Goldman N."/>
            <person name="Pollard K.S."/>
            <person name="Pedersen J.S."/>
            <person name="Lander E.S."/>
            <person name="Kellis M."/>
        </authorList>
    </citation>
    <scope>NUCLEOTIDE SEQUENCE [LARGE SCALE GENOMIC DNA]</scope>
    <source>
        <strain evidence="8 9">Thorbecke inbred</strain>
    </source>
</reference>
<dbReference type="PROSITE" id="PS50905">
    <property type="entry name" value="FERRITIN_LIKE"/>
    <property type="match status" value="1"/>
</dbReference>
<dbReference type="SUPFAM" id="SSF47240">
    <property type="entry name" value="Ferritin-like"/>
    <property type="match status" value="1"/>
</dbReference>
<dbReference type="GO" id="GO:0008198">
    <property type="term" value="F:ferrous iron binding"/>
    <property type="evidence" value="ECO:0007669"/>
    <property type="project" value="TreeGrafter"/>
</dbReference>
<dbReference type="Proteomes" id="UP000001811">
    <property type="component" value="Chromosome X"/>
</dbReference>
<evidence type="ECO:0000256" key="1">
    <source>
        <dbReference type="ARBA" id="ARBA00007513"/>
    </source>
</evidence>
<name>G1TT46_RABIT</name>
<proteinExistence type="inferred from homology"/>